<feature type="domain" description="KY-like immunoglobulin-like" evidence="2">
    <location>
        <begin position="119"/>
        <end position="251"/>
    </location>
</feature>
<comment type="caution">
    <text evidence="3">The sequence shown here is derived from an EMBL/GenBank/DDBJ whole genome shotgun (WGS) entry which is preliminary data.</text>
</comment>
<evidence type="ECO:0000313" key="3">
    <source>
        <dbReference type="EMBL" id="KAK3091414.1"/>
    </source>
</evidence>
<protein>
    <recommendedName>
        <fullName evidence="2">KY-like immunoglobulin-like domain-containing protein</fullName>
    </recommendedName>
</protein>
<reference evidence="3" key="1">
    <citation type="submission" date="2019-08" db="EMBL/GenBank/DDBJ databases">
        <title>The improved chromosome-level genome for the pearl oyster Pinctada fucata martensii using PacBio sequencing and Hi-C.</title>
        <authorList>
            <person name="Zheng Z."/>
        </authorList>
    </citation>
    <scope>NUCLEOTIDE SEQUENCE</scope>
    <source>
        <strain evidence="3">ZZ-2019</strain>
        <tissue evidence="3">Adductor muscle</tissue>
    </source>
</reference>
<name>A0AA88Y2F7_PINIB</name>
<accession>A0AA88Y2F7</accession>
<dbReference type="InterPro" id="IPR056564">
    <property type="entry name" value="Ig-like_KY"/>
</dbReference>
<evidence type="ECO:0000256" key="1">
    <source>
        <dbReference type="SAM" id="MobiDB-lite"/>
    </source>
</evidence>
<organism evidence="3 4">
    <name type="scientific">Pinctada imbricata</name>
    <name type="common">Atlantic pearl-oyster</name>
    <name type="synonym">Pinctada martensii</name>
    <dbReference type="NCBI Taxonomy" id="66713"/>
    <lineage>
        <taxon>Eukaryota</taxon>
        <taxon>Metazoa</taxon>
        <taxon>Spiralia</taxon>
        <taxon>Lophotrochozoa</taxon>
        <taxon>Mollusca</taxon>
        <taxon>Bivalvia</taxon>
        <taxon>Autobranchia</taxon>
        <taxon>Pteriomorphia</taxon>
        <taxon>Pterioida</taxon>
        <taxon>Pterioidea</taxon>
        <taxon>Pteriidae</taxon>
        <taxon>Pinctada</taxon>
    </lineage>
</organism>
<dbReference type="PANTHER" id="PTHR47020">
    <property type="entry name" value="HILLARIN"/>
    <property type="match status" value="1"/>
</dbReference>
<evidence type="ECO:0000313" key="4">
    <source>
        <dbReference type="Proteomes" id="UP001186944"/>
    </source>
</evidence>
<sequence length="575" mass="66452">MLGIPCVIINGMTKSAAYEIGSKINRENMGAQWNAIYLKGGWRFIDAFWASACVVGRKSKDWKMVDSEGNYVDEDEEDEGTTEHTVNEFYFMTDPEKFIWTHFPDDVEWQLMEKTISEKDFEEHVYIRERFYSMGIKIEDKKLYKQILIPTGGEVHIQLGIPSDRSKDYQFKYMMYRNKTDEDFSRRLLLDKFVLMEHTNTHLKLSLRFPLKGKYKLDVYGLDETKTSDFDLICSYVVECTEPKKNCLPLPDTPAIGWGPGQETREAGILPKSHQGAYHCYRGWTSGHQTWCQQGRRNTPAPKEHQHRRGNTQQVRCGQRGEWRAFHSSTSSPRRRVRIEELSAASRTRHLEKLKNAIKRAKEANYDGILNLQIVTAERLKEKLVRIEKLRHNILVMDQSTAAELRTYTHPPDGVRQSIMAVLMLLEYPKRDVKDWKACQNILSRTGKESLMRRVAMFDPKYCFLDIALGAKKVIEPFSLEEIRDVSNGAAAFYNWASGMIKEVESTGGASRPMDEWMRVTEDVQGVEERVSLGPASARSRKIERQSQLGEAPMRMNTQLSINRTYTLPSQNGQR</sequence>
<feature type="region of interest" description="Disordered" evidence="1">
    <location>
        <begin position="532"/>
        <end position="556"/>
    </location>
</feature>
<evidence type="ECO:0000259" key="2">
    <source>
        <dbReference type="Pfam" id="PF23265"/>
    </source>
</evidence>
<dbReference type="PANTHER" id="PTHR47020:SF1">
    <property type="entry name" value="HILLARIN"/>
    <property type="match status" value="1"/>
</dbReference>
<dbReference type="AlphaFoldDB" id="A0AA88Y2F7"/>
<proteinExistence type="predicted"/>
<dbReference type="InterPro" id="IPR053041">
    <property type="entry name" value="Transglut-like_Superfamily_Mod"/>
</dbReference>
<feature type="region of interest" description="Disordered" evidence="1">
    <location>
        <begin position="293"/>
        <end position="315"/>
    </location>
</feature>
<dbReference type="Proteomes" id="UP001186944">
    <property type="component" value="Unassembled WGS sequence"/>
</dbReference>
<gene>
    <name evidence="3" type="ORF">FSP39_019733</name>
</gene>
<keyword evidence="4" id="KW-1185">Reference proteome</keyword>
<dbReference type="Pfam" id="PF23265">
    <property type="entry name" value="Ig-like_KY"/>
    <property type="match status" value="1"/>
</dbReference>
<dbReference type="EMBL" id="VSWD01000010">
    <property type="protein sequence ID" value="KAK3091414.1"/>
    <property type="molecule type" value="Genomic_DNA"/>
</dbReference>
<dbReference type="Gene3D" id="1.20.920.20">
    <property type="match status" value="1"/>
</dbReference>